<evidence type="ECO:0000313" key="1">
    <source>
        <dbReference type="EMBL" id="OAX41443.1"/>
    </source>
</evidence>
<name>A0A1B7N9B1_9AGAM</name>
<dbReference type="EMBL" id="KV448180">
    <property type="protein sequence ID" value="OAX41443.1"/>
    <property type="molecule type" value="Genomic_DNA"/>
</dbReference>
<evidence type="ECO:0000313" key="2">
    <source>
        <dbReference type="Proteomes" id="UP000092154"/>
    </source>
</evidence>
<dbReference type="OrthoDB" id="3251307at2759"/>
<dbReference type="AlphaFoldDB" id="A0A1B7N9B1"/>
<protein>
    <submittedName>
        <fullName evidence="1">Uncharacterized protein</fullName>
    </submittedName>
</protein>
<organism evidence="1 2">
    <name type="scientific">Rhizopogon vinicolor AM-OR11-026</name>
    <dbReference type="NCBI Taxonomy" id="1314800"/>
    <lineage>
        <taxon>Eukaryota</taxon>
        <taxon>Fungi</taxon>
        <taxon>Dikarya</taxon>
        <taxon>Basidiomycota</taxon>
        <taxon>Agaricomycotina</taxon>
        <taxon>Agaricomycetes</taxon>
        <taxon>Agaricomycetidae</taxon>
        <taxon>Boletales</taxon>
        <taxon>Suillineae</taxon>
        <taxon>Rhizopogonaceae</taxon>
        <taxon>Rhizopogon</taxon>
    </lineage>
</organism>
<gene>
    <name evidence="1" type="ORF">K503DRAFT_493657</name>
</gene>
<keyword evidence="2" id="KW-1185">Reference proteome</keyword>
<dbReference type="InParanoid" id="A0A1B7N9B1"/>
<reference evidence="1 2" key="1">
    <citation type="submission" date="2016-06" db="EMBL/GenBank/DDBJ databases">
        <title>Comparative genomics of the ectomycorrhizal sister species Rhizopogon vinicolor and Rhizopogon vesiculosus (Basidiomycota: Boletales) reveals a divergence of the mating type B locus.</title>
        <authorList>
            <consortium name="DOE Joint Genome Institute"/>
            <person name="Mujic A.B."/>
            <person name="Kuo A."/>
            <person name="Tritt A."/>
            <person name="Lipzen A."/>
            <person name="Chen C."/>
            <person name="Johnson J."/>
            <person name="Sharma A."/>
            <person name="Barry K."/>
            <person name="Grigoriev I.V."/>
            <person name="Spatafora J.W."/>
        </authorList>
    </citation>
    <scope>NUCLEOTIDE SEQUENCE [LARGE SCALE GENOMIC DNA]</scope>
    <source>
        <strain evidence="1 2">AM-OR11-026</strain>
    </source>
</reference>
<sequence>MSQVCGPWRSFIARRPCPQGVSAVCMGSGSCTVSIFSCPITATLAGWASHFLLIRHPNPNPSVQRKGFCVIVNSTSNNSIIRVHSSFELDAQQRNSPAGLKRELILMPSF</sequence>
<accession>A0A1B7N9B1</accession>
<dbReference type="Proteomes" id="UP000092154">
    <property type="component" value="Unassembled WGS sequence"/>
</dbReference>
<proteinExistence type="predicted"/>